<name>A0AAN9JK48_CLITE</name>
<dbReference type="EMBL" id="JAYKXN010000003">
    <property type="protein sequence ID" value="KAK7300383.1"/>
    <property type="molecule type" value="Genomic_DNA"/>
</dbReference>
<organism evidence="1 2">
    <name type="scientific">Clitoria ternatea</name>
    <name type="common">Butterfly pea</name>
    <dbReference type="NCBI Taxonomy" id="43366"/>
    <lineage>
        <taxon>Eukaryota</taxon>
        <taxon>Viridiplantae</taxon>
        <taxon>Streptophyta</taxon>
        <taxon>Embryophyta</taxon>
        <taxon>Tracheophyta</taxon>
        <taxon>Spermatophyta</taxon>
        <taxon>Magnoliopsida</taxon>
        <taxon>eudicotyledons</taxon>
        <taxon>Gunneridae</taxon>
        <taxon>Pentapetalae</taxon>
        <taxon>rosids</taxon>
        <taxon>fabids</taxon>
        <taxon>Fabales</taxon>
        <taxon>Fabaceae</taxon>
        <taxon>Papilionoideae</taxon>
        <taxon>50 kb inversion clade</taxon>
        <taxon>NPAAA clade</taxon>
        <taxon>indigoferoid/millettioid clade</taxon>
        <taxon>Phaseoleae</taxon>
        <taxon>Clitoria</taxon>
    </lineage>
</organism>
<sequence length="145" mass="16621">MKENEKSLDPQLWHACVGWMVQMPLVNSKVFYFPQGHAEHANSNVDFGALRIPPLVLCRVAAIKFLADPETDEVYARLRLITLRNSDLDFEDDVLDGNASGGSQFHDTVLKPFSPGWIIQIEFCCCWWLWSLALWGLLCYFERGE</sequence>
<reference evidence="1 2" key="1">
    <citation type="submission" date="2024-01" db="EMBL/GenBank/DDBJ databases">
        <title>The genomes of 5 underutilized Papilionoideae crops provide insights into root nodulation and disease resistance.</title>
        <authorList>
            <person name="Yuan L."/>
        </authorList>
    </citation>
    <scope>NUCLEOTIDE SEQUENCE [LARGE SCALE GENOMIC DNA]</scope>
    <source>
        <strain evidence="1">LY-2023</strain>
        <tissue evidence="1">Leaf</tissue>
    </source>
</reference>
<proteinExistence type="predicted"/>
<dbReference type="PANTHER" id="PTHR31384">
    <property type="entry name" value="AUXIN RESPONSE FACTOR 4-RELATED"/>
    <property type="match status" value="1"/>
</dbReference>
<protein>
    <submittedName>
        <fullName evidence="1">Uncharacterized protein</fullName>
    </submittedName>
</protein>
<dbReference type="GO" id="GO:0003677">
    <property type="term" value="F:DNA binding"/>
    <property type="evidence" value="ECO:0007669"/>
    <property type="project" value="InterPro"/>
</dbReference>
<gene>
    <name evidence="1" type="ORF">RJT34_11227</name>
</gene>
<dbReference type="Proteomes" id="UP001359559">
    <property type="component" value="Unassembled WGS sequence"/>
</dbReference>
<accession>A0AAN9JK48</accession>
<dbReference type="PANTHER" id="PTHR31384:SF188">
    <property type="entry name" value="AUXIN RESPONSE FACTOR"/>
    <property type="match status" value="1"/>
</dbReference>
<dbReference type="GO" id="GO:0009725">
    <property type="term" value="P:response to hormone"/>
    <property type="evidence" value="ECO:0007669"/>
    <property type="project" value="InterPro"/>
</dbReference>
<comment type="caution">
    <text evidence="1">The sequence shown here is derived from an EMBL/GenBank/DDBJ whole genome shotgun (WGS) entry which is preliminary data.</text>
</comment>
<dbReference type="GO" id="GO:0006355">
    <property type="term" value="P:regulation of DNA-templated transcription"/>
    <property type="evidence" value="ECO:0007669"/>
    <property type="project" value="InterPro"/>
</dbReference>
<dbReference type="AlphaFoldDB" id="A0AAN9JK48"/>
<keyword evidence="2" id="KW-1185">Reference proteome</keyword>
<evidence type="ECO:0000313" key="1">
    <source>
        <dbReference type="EMBL" id="KAK7300383.1"/>
    </source>
</evidence>
<evidence type="ECO:0000313" key="2">
    <source>
        <dbReference type="Proteomes" id="UP001359559"/>
    </source>
</evidence>
<dbReference type="InterPro" id="IPR044835">
    <property type="entry name" value="ARF_plant"/>
</dbReference>